<dbReference type="AlphaFoldDB" id="D7LB47"/>
<dbReference type="EMBL" id="GL348715">
    <property type="protein sequence ID" value="EFH60033.1"/>
    <property type="molecule type" value="Genomic_DNA"/>
</dbReference>
<feature type="compositionally biased region" description="Acidic residues" evidence="1">
    <location>
        <begin position="105"/>
        <end position="124"/>
    </location>
</feature>
<feature type="region of interest" description="Disordered" evidence="1">
    <location>
        <begin position="33"/>
        <end position="54"/>
    </location>
</feature>
<dbReference type="Proteomes" id="UP000008694">
    <property type="component" value="Unassembled WGS sequence"/>
</dbReference>
<feature type="region of interest" description="Disordered" evidence="1">
    <location>
        <begin position="89"/>
        <end position="126"/>
    </location>
</feature>
<keyword evidence="3" id="KW-1185">Reference proteome</keyword>
<accession>D7LB47</accession>
<dbReference type="HOGENOM" id="CLU_1534619_0_0_1"/>
<organism evidence="3">
    <name type="scientific">Arabidopsis lyrata subsp. lyrata</name>
    <name type="common">Lyre-leaved rock-cress</name>
    <dbReference type="NCBI Taxonomy" id="81972"/>
    <lineage>
        <taxon>Eukaryota</taxon>
        <taxon>Viridiplantae</taxon>
        <taxon>Streptophyta</taxon>
        <taxon>Embryophyta</taxon>
        <taxon>Tracheophyta</taxon>
        <taxon>Spermatophyta</taxon>
        <taxon>Magnoliopsida</taxon>
        <taxon>eudicotyledons</taxon>
        <taxon>Gunneridae</taxon>
        <taxon>Pentapetalae</taxon>
        <taxon>rosids</taxon>
        <taxon>malvids</taxon>
        <taxon>Brassicales</taxon>
        <taxon>Brassicaceae</taxon>
        <taxon>Camelineae</taxon>
        <taxon>Arabidopsis</taxon>
    </lineage>
</organism>
<name>D7LB47_ARALL</name>
<gene>
    <name evidence="2" type="ORF">ARALYDRAFT_342972</name>
</gene>
<reference evidence="3" key="1">
    <citation type="journal article" date="2011" name="Nat. Genet.">
        <title>The Arabidopsis lyrata genome sequence and the basis of rapid genome size change.</title>
        <authorList>
            <person name="Hu T.T."/>
            <person name="Pattyn P."/>
            <person name="Bakker E.G."/>
            <person name="Cao J."/>
            <person name="Cheng J.-F."/>
            <person name="Clark R.M."/>
            <person name="Fahlgren N."/>
            <person name="Fawcett J.A."/>
            <person name="Grimwood J."/>
            <person name="Gundlach H."/>
            <person name="Haberer G."/>
            <person name="Hollister J.D."/>
            <person name="Ossowski S."/>
            <person name="Ottilar R.P."/>
            <person name="Salamov A.A."/>
            <person name="Schneeberger K."/>
            <person name="Spannagl M."/>
            <person name="Wang X."/>
            <person name="Yang L."/>
            <person name="Nasrallah M.E."/>
            <person name="Bergelson J."/>
            <person name="Carrington J.C."/>
            <person name="Gaut B.S."/>
            <person name="Schmutz J."/>
            <person name="Mayer K.F.X."/>
            <person name="Van de Peer Y."/>
            <person name="Grigoriev I.V."/>
            <person name="Nordborg M."/>
            <person name="Weigel D."/>
            <person name="Guo Y.-L."/>
        </authorList>
    </citation>
    <scope>NUCLEOTIDE SEQUENCE [LARGE SCALE GENOMIC DNA]</scope>
    <source>
        <strain evidence="3">cv. MN47</strain>
    </source>
</reference>
<protein>
    <submittedName>
        <fullName evidence="2">Uncharacterized protein</fullName>
    </submittedName>
</protein>
<evidence type="ECO:0000313" key="3">
    <source>
        <dbReference type="Proteomes" id="UP000008694"/>
    </source>
</evidence>
<sequence length="175" mass="18980">MDRMMGKGSPHGENGREDCVAGLSVIRSKKRVLSSSSEGIERSDDDIGWEAPAAGSKTSKILTTQDDEVVLAEVEVLEAMFTRGDEQVLRSGCEGKSRTSGSSGDYEDILEDSEEELELGEGEVEVSPSRYDTEFWGNFLDDELAGSNAPEIMCSPREISSLVEKGLCGCEIDIM</sequence>
<proteinExistence type="predicted"/>
<dbReference type="Gramene" id="fgenesh1_pg.C_scaffold_3002735">
    <property type="protein sequence ID" value="fgenesh1_pg.C_scaffold_3002735"/>
    <property type="gene ID" value="fgenesh1_pg.C_scaffold_3002735"/>
</dbReference>
<evidence type="ECO:0000256" key="1">
    <source>
        <dbReference type="SAM" id="MobiDB-lite"/>
    </source>
</evidence>
<evidence type="ECO:0000313" key="2">
    <source>
        <dbReference type="EMBL" id="EFH60033.1"/>
    </source>
</evidence>